<dbReference type="EMBL" id="LVVL01000001">
    <property type="protein sequence ID" value="OAN15528.1"/>
    <property type="molecule type" value="Genomic_DNA"/>
</dbReference>
<dbReference type="Proteomes" id="UP000078447">
    <property type="component" value="Unassembled WGS sequence"/>
</dbReference>
<dbReference type="Gene3D" id="3.40.630.30">
    <property type="match status" value="1"/>
</dbReference>
<keyword evidence="5" id="KW-1185">Reference proteome</keyword>
<evidence type="ECO:0000256" key="1">
    <source>
        <dbReference type="ARBA" id="ARBA00022679"/>
    </source>
</evidence>
<organism evidence="4 5">
    <name type="scientific">Exiguobacterium undae</name>
    <dbReference type="NCBI Taxonomy" id="169177"/>
    <lineage>
        <taxon>Bacteria</taxon>
        <taxon>Bacillati</taxon>
        <taxon>Bacillota</taxon>
        <taxon>Bacilli</taxon>
        <taxon>Bacillales</taxon>
        <taxon>Bacillales Family XII. Incertae Sedis</taxon>
        <taxon>Exiguobacterium</taxon>
    </lineage>
</organism>
<dbReference type="Pfam" id="PF00583">
    <property type="entry name" value="Acetyltransf_1"/>
    <property type="match status" value="1"/>
</dbReference>
<protein>
    <recommendedName>
        <fullName evidence="3">N-acetyltransferase domain-containing protein</fullName>
    </recommendedName>
</protein>
<dbReference type="InterPro" id="IPR000182">
    <property type="entry name" value="GNAT_dom"/>
</dbReference>
<dbReference type="PROSITE" id="PS51186">
    <property type="entry name" value="GNAT"/>
    <property type="match status" value="1"/>
</dbReference>
<evidence type="ECO:0000256" key="2">
    <source>
        <dbReference type="ARBA" id="ARBA00023315"/>
    </source>
</evidence>
<comment type="caution">
    <text evidence="4">The sequence shown here is derived from an EMBL/GenBank/DDBJ whole genome shotgun (WGS) entry which is preliminary data.</text>
</comment>
<dbReference type="SUPFAM" id="SSF55729">
    <property type="entry name" value="Acyl-CoA N-acyltransferases (Nat)"/>
    <property type="match status" value="1"/>
</dbReference>
<evidence type="ECO:0000313" key="4">
    <source>
        <dbReference type="EMBL" id="OAN15528.1"/>
    </source>
</evidence>
<gene>
    <name evidence="4" type="ORF">A3783_06225</name>
</gene>
<accession>A0ABX2VBC3</accession>
<keyword evidence="2" id="KW-0012">Acyltransferase</keyword>
<feature type="domain" description="N-acetyltransferase" evidence="3">
    <location>
        <begin position="13"/>
        <end position="178"/>
    </location>
</feature>
<dbReference type="CDD" id="cd04301">
    <property type="entry name" value="NAT_SF"/>
    <property type="match status" value="1"/>
</dbReference>
<evidence type="ECO:0000313" key="5">
    <source>
        <dbReference type="Proteomes" id="UP000078447"/>
    </source>
</evidence>
<keyword evidence="1" id="KW-0808">Transferase</keyword>
<dbReference type="InterPro" id="IPR050832">
    <property type="entry name" value="Bact_Acetyltransf"/>
</dbReference>
<evidence type="ECO:0000259" key="3">
    <source>
        <dbReference type="PROSITE" id="PS51186"/>
    </source>
</evidence>
<dbReference type="InterPro" id="IPR016181">
    <property type="entry name" value="Acyl_CoA_acyltransferase"/>
</dbReference>
<name>A0ABX2VBC3_9BACL</name>
<reference evidence="4 5" key="1">
    <citation type="submission" date="2016-03" db="EMBL/GenBank/DDBJ databases">
        <authorList>
            <person name="Cho S.-Y."/>
            <person name="Lim S."/>
            <person name="Kim H."/>
            <person name="Soh E.H."/>
            <person name="Moon J.S."/>
        </authorList>
    </citation>
    <scope>NUCLEOTIDE SEQUENCE [LARGE SCALE GENOMIC DNA]</scope>
    <source>
        <strain evidence="4 5">KCTC 3810</strain>
    </source>
</reference>
<sequence length="178" mass="20302">MQTTHRPFDADTYHVRCATVSDAAELARLRVQLDAETEHFDRFPGEAVLDEEAFRTILTGSSTVPDRILVVERSGQLVAYSRCTGFSLRRFAHKAEFGIGVQKDHWGQGIGNQLLTQTIDWVKTSEIKKIQLSVIETNHGAIRLYQRHGFQEEGRLRHDRLLQDGCYYDTVLMGLQLI</sequence>
<dbReference type="PANTHER" id="PTHR43877">
    <property type="entry name" value="AMINOALKYLPHOSPHONATE N-ACETYLTRANSFERASE-RELATED-RELATED"/>
    <property type="match status" value="1"/>
</dbReference>
<proteinExistence type="predicted"/>
<dbReference type="RefSeq" id="WP_028106356.1">
    <property type="nucleotide sequence ID" value="NZ_LVVL01000001.1"/>
</dbReference>